<accession>A0A4Q7N0P1</accession>
<evidence type="ECO:0000256" key="6">
    <source>
        <dbReference type="ARBA" id="ARBA00022989"/>
    </source>
</evidence>
<evidence type="ECO:0000256" key="2">
    <source>
        <dbReference type="ARBA" id="ARBA00009773"/>
    </source>
</evidence>
<feature type="transmembrane region" description="Helical" evidence="8">
    <location>
        <begin position="251"/>
        <end position="270"/>
    </location>
</feature>
<organism evidence="9 10">
    <name type="scientific">Pseudobacter ginsenosidimutans</name>
    <dbReference type="NCBI Taxonomy" id="661488"/>
    <lineage>
        <taxon>Bacteria</taxon>
        <taxon>Pseudomonadati</taxon>
        <taxon>Bacteroidota</taxon>
        <taxon>Chitinophagia</taxon>
        <taxon>Chitinophagales</taxon>
        <taxon>Chitinophagaceae</taxon>
        <taxon>Pseudobacter</taxon>
    </lineage>
</organism>
<keyword evidence="4" id="KW-1003">Cell membrane</keyword>
<keyword evidence="7 8" id="KW-0472">Membrane</keyword>
<dbReference type="GO" id="GO:0005886">
    <property type="term" value="C:plasma membrane"/>
    <property type="evidence" value="ECO:0007669"/>
    <property type="project" value="UniProtKB-SubCell"/>
</dbReference>
<evidence type="ECO:0000256" key="5">
    <source>
        <dbReference type="ARBA" id="ARBA00022692"/>
    </source>
</evidence>
<dbReference type="Pfam" id="PF01594">
    <property type="entry name" value="AI-2E_transport"/>
    <property type="match status" value="1"/>
</dbReference>
<feature type="transmembrane region" description="Helical" evidence="8">
    <location>
        <begin position="282"/>
        <end position="311"/>
    </location>
</feature>
<comment type="similarity">
    <text evidence="2">Belongs to the autoinducer-2 exporter (AI-2E) (TC 2.A.86) family.</text>
</comment>
<dbReference type="InterPro" id="IPR002549">
    <property type="entry name" value="AI-2E-like"/>
</dbReference>
<keyword evidence="3" id="KW-0813">Transport</keyword>
<dbReference type="PANTHER" id="PTHR21716:SF53">
    <property type="entry name" value="PERMEASE PERM-RELATED"/>
    <property type="match status" value="1"/>
</dbReference>
<dbReference type="Proteomes" id="UP000293874">
    <property type="component" value="Unassembled WGS sequence"/>
</dbReference>
<evidence type="ECO:0000256" key="7">
    <source>
        <dbReference type="ARBA" id="ARBA00023136"/>
    </source>
</evidence>
<protein>
    <submittedName>
        <fullName evidence="9">Putative PurR-regulated permease PerM</fullName>
    </submittedName>
</protein>
<dbReference type="AlphaFoldDB" id="A0A4Q7N0P1"/>
<proteinExistence type="inferred from homology"/>
<sequence>MLVLISAIIYLGQDLVVPLSLATLIAILLIPVCQWLQKKGIPKVPAILIALLITVIFIGGVIWFLSSQVASFLQDSDQIKKGIDAHLNNFQNWVRQQFKLSPAEQQDLLQQAGNSLKDSGKSALGGTVASLKNMLVLITLLPIYTFLLLYYRSLIRQFLIDVFSNAPKKRVAEIIGESRIVVQAYMFGLIIEMIIVAVLSAVGFLLIGIKYAIFLAVFCAVFNLLPYVGMLIASILCVLITLTTSQQFSDIIWLMVVVLLVQFIDNNIIMPRIVGSKVKLNALMTIIGVVIGGLLCGIAGMFISIPAIAILKIIFDRVEGLQPWGRLLGDEENTHSKNKRLLQNKKPA</sequence>
<gene>
    <name evidence="9" type="ORF">EV199_0003</name>
</gene>
<evidence type="ECO:0000256" key="4">
    <source>
        <dbReference type="ARBA" id="ARBA00022475"/>
    </source>
</evidence>
<feature type="transmembrane region" description="Helical" evidence="8">
    <location>
        <begin position="184"/>
        <end position="207"/>
    </location>
</feature>
<feature type="transmembrane region" description="Helical" evidence="8">
    <location>
        <begin position="44"/>
        <end position="65"/>
    </location>
</feature>
<evidence type="ECO:0000313" key="9">
    <source>
        <dbReference type="EMBL" id="RZS74159.1"/>
    </source>
</evidence>
<evidence type="ECO:0000256" key="3">
    <source>
        <dbReference type="ARBA" id="ARBA00022448"/>
    </source>
</evidence>
<feature type="transmembrane region" description="Helical" evidence="8">
    <location>
        <begin position="15"/>
        <end position="32"/>
    </location>
</feature>
<dbReference type="EMBL" id="SGXA01000001">
    <property type="protein sequence ID" value="RZS74159.1"/>
    <property type="molecule type" value="Genomic_DNA"/>
</dbReference>
<dbReference type="PANTHER" id="PTHR21716">
    <property type="entry name" value="TRANSMEMBRANE PROTEIN"/>
    <property type="match status" value="1"/>
</dbReference>
<evidence type="ECO:0000256" key="8">
    <source>
        <dbReference type="SAM" id="Phobius"/>
    </source>
</evidence>
<reference evidence="9 10" key="1">
    <citation type="submission" date="2019-02" db="EMBL/GenBank/DDBJ databases">
        <title>Genomic Encyclopedia of Type Strains, Phase IV (KMG-IV): sequencing the most valuable type-strain genomes for metagenomic binning, comparative biology and taxonomic classification.</title>
        <authorList>
            <person name="Goeker M."/>
        </authorList>
    </citation>
    <scope>NUCLEOTIDE SEQUENCE [LARGE SCALE GENOMIC DNA]</scope>
    <source>
        <strain evidence="9 10">DSM 18116</strain>
    </source>
</reference>
<feature type="transmembrane region" description="Helical" evidence="8">
    <location>
        <begin position="134"/>
        <end position="151"/>
    </location>
</feature>
<dbReference type="GO" id="GO:0055085">
    <property type="term" value="P:transmembrane transport"/>
    <property type="evidence" value="ECO:0007669"/>
    <property type="project" value="TreeGrafter"/>
</dbReference>
<comment type="caution">
    <text evidence="9">The sequence shown here is derived from an EMBL/GenBank/DDBJ whole genome shotgun (WGS) entry which is preliminary data.</text>
</comment>
<evidence type="ECO:0000256" key="1">
    <source>
        <dbReference type="ARBA" id="ARBA00004651"/>
    </source>
</evidence>
<evidence type="ECO:0000313" key="10">
    <source>
        <dbReference type="Proteomes" id="UP000293874"/>
    </source>
</evidence>
<keyword evidence="5 8" id="KW-0812">Transmembrane</keyword>
<keyword evidence="10" id="KW-1185">Reference proteome</keyword>
<keyword evidence="6 8" id="KW-1133">Transmembrane helix</keyword>
<feature type="transmembrane region" description="Helical" evidence="8">
    <location>
        <begin position="213"/>
        <end position="239"/>
    </location>
</feature>
<name>A0A4Q7N0P1_9BACT</name>
<comment type="subcellular location">
    <subcellularLocation>
        <location evidence="1">Cell membrane</location>
        <topology evidence="1">Multi-pass membrane protein</topology>
    </subcellularLocation>
</comment>